<feature type="compositionally biased region" description="Basic and acidic residues" evidence="2">
    <location>
        <begin position="428"/>
        <end position="444"/>
    </location>
</feature>
<protein>
    <submittedName>
        <fullName evidence="5">TRAP-like protein</fullName>
    </submittedName>
</protein>
<feature type="region of interest" description="Disordered" evidence="2">
    <location>
        <begin position="1368"/>
        <end position="1394"/>
    </location>
</feature>
<dbReference type="PANTHER" id="PTHR10068:SF14">
    <property type="entry name" value="CELL WALL ADHESIN EAP1"/>
    <property type="match status" value="1"/>
</dbReference>
<keyword evidence="3" id="KW-0472">Membrane</keyword>
<evidence type="ECO:0000313" key="6">
    <source>
        <dbReference type="Proteomes" id="UP000516480"/>
    </source>
</evidence>
<evidence type="ECO:0000256" key="4">
    <source>
        <dbReference type="SAM" id="SignalP"/>
    </source>
</evidence>
<keyword evidence="1" id="KW-0175">Coiled coil</keyword>
<gene>
    <name evidence="5" type="primary">TREP</name>
    <name evidence="5" type="ORF">PBNK65NY_000355500</name>
</gene>
<sequence>MKFFFILAIFSLFSFSFGAKLKKPFLGLELPPPFIFDFCKGMNIHFLISAEEVNSKEFLKHLIYAIMGTVNYMILSIGNVISVSIFDEKIVYKNIKAIGKIKKQSFASEIEEAYNKYVHYEAKETNLKNSIIDYHENVILSDPVMKNQKNVLIICKAFDEKDLTDYSDETVNFIRDKRDQNLGIYFISENTLYSSNIVYKLSETRLDEDGLYPLAHLLSGYYDNRLVISVKKFCYHLTYGSLCTKYNDWSDWFGSCEFRQRRKEIPLNITRTEASNFLRYYTPTCSNAFDYTISVKEDFKIDCPNVIYNCRGTCDAGYKFKPYVSDNEIVERYVECKDLPPCTEEQRNSRDEYEHIHIIKDLNDKAQETEYQDIIERRVIEKKRKGETEAQASARKVKEINAFIDNRVKVMLNKQYALLNINPPGYEEETKGNSEDLTDTRKISEILPPKYTVPDNPTLKKHPSEDTYSKKEGDNREAHKDGQVIKVIEKDHLKQNGEVEKKISETNNDSDGNITKNPTDIQILEKKQLKGNNKHTDDSIDGAQDWDKYEGNVIVENKEMKGIDKNTDKITIDNNMKVDNTYEMKGALIYTTVEREGNNGSVEPNKQKLSKEKEELESNKEKNEDKQIFPDKTKSETEKKDKEIIRDQELNKITQNGNVENIVEVIPAHETKTVEEYKPLDESRVVEEVIPVHETKTVEEYKPLDESRVVEEVIPVHETKTVEEYKPLDEIEEYKPLYESRVIEEHKPLDETKTVEEYKPLYESRVIEEYKPLDETKTVEEYKPLYGSRVIEEYKPLDETKTVEEYKPLYESRVIEGYKPLYETKTVEEYKPLYESRVVEEVIPVNETKTVEEYKPLDESRVVEDVIPVHETKTVEEYKPLDESRVVEEVIPVNETKTVEEYKPLYESRVIEEYKPLDETKTVEEYKPLYESRVIEGYKPLYETKTVEEYKPLYESRVIEEHKPLDETKTVEEYKPLNESRVVEEVIHAHETKTVEEYKPLDESRVIDEHKLFDENRVVEEVIPAHETKKVEEYKPLYGSRVIDEDIPAYETKTVDEHKPLDESIVVEEVIPVHETKTIDEHKPLDESRVIEEDIPAYETKTVDKHKLFDESRVVEEVIPAYESKTVDERKLVDSIDANDIIVEEYKPLYESRVIEEHKPLDETKTVEEYKPLNESRVVEEVIHAHETKTVEEYKPLDESRVIDEHKLFDENRVVEEVIPAHETKKVEEYKPLYGSRVIDEDIPAYETKTVDEHKPLDESIVVEEVIPVHETKTIDEHKPLDESRVIEEDIPAYETKTVDKHKLFDESRVVEEVIPAYESKTVDERKLVDSIDANDIIGKGESIYDNKIIQGNDEWISDKDEAIENLDGYESTKSTNYSDNSDDNEEGKSIFPNKNIDLSTSNVINDQSKIIYTDKSVNKTINSDPNENIHTESRKEDIQKESENNKDMISHIPDDRIIHRVANNGEKKLLIDEKNIEDILGKDLNVDNSEGGSNEYNTIDMEHKEDSTLDEHNNIEKNDNNGKISEHSSEDKSYTIDIKVDRDTLPHDSINIQKTKDEAAIKKEEADTKKDEAAIKKEEVDIKKGEAAIKKYEVDIKKGEAVIKKEEADTKKDEAAIKKEEVDIKKDEAAIKKEEVDIKKDEAAIKKYEVDIKKGEAAIKKEEAVSMHNEIDPKKLIIEDNTNCPPNITTIKEKCDEVPKKSDVNPERTIIKDKDYVSTEKSNIEKNDVIDNSDDFSINEIISAVVNEHVNSNDAESKYDTNEKLGILDDFVEKSKKASGEKNDYPYKYYSDTKSIHKIFFKKSQGKIDENKYMIVGQNNYIIDSKDIKNPFHKNMSNNVDKILGEQIQKDIKSTFEGYNNDEKEKSKSSNNRILKLAGMSLFGAVFIVFMSMYMLKKINSYKLNENTIMNFEYDEAPKNIINNDKGEEVTCGDISYVNDDWS</sequence>
<dbReference type="EMBL" id="LT608149">
    <property type="protein sequence ID" value="SCL96012.1"/>
    <property type="molecule type" value="Genomic_DNA"/>
</dbReference>
<organism evidence="5 6">
    <name type="scientific">Plasmodium berghei</name>
    <dbReference type="NCBI Taxonomy" id="5821"/>
    <lineage>
        <taxon>Eukaryota</taxon>
        <taxon>Sar</taxon>
        <taxon>Alveolata</taxon>
        <taxon>Apicomplexa</taxon>
        <taxon>Aconoidasida</taxon>
        <taxon>Haemosporida</taxon>
        <taxon>Plasmodiidae</taxon>
        <taxon>Plasmodium</taxon>
        <taxon>Plasmodium (Vinckeia)</taxon>
    </lineage>
</organism>
<reference evidence="5 6" key="1">
    <citation type="submission" date="2016-08" db="EMBL/GenBank/DDBJ databases">
        <authorList>
            <consortium name="Pathogen Informatics"/>
        </authorList>
    </citation>
    <scope>NUCLEOTIDE SEQUENCE [LARGE SCALE GENOMIC DNA]</scope>
    <source>
        <strain evidence="5 6">NK65 ny</strain>
    </source>
</reference>
<keyword evidence="3" id="KW-0812">Transmembrane</keyword>
<feature type="compositionally biased region" description="Basic and acidic residues" evidence="2">
    <location>
        <begin position="605"/>
        <end position="641"/>
    </location>
</feature>
<evidence type="ECO:0000256" key="3">
    <source>
        <dbReference type="SAM" id="Phobius"/>
    </source>
</evidence>
<feature type="transmembrane region" description="Helical" evidence="3">
    <location>
        <begin position="1875"/>
        <end position="1897"/>
    </location>
</feature>
<feature type="compositionally biased region" description="Polar residues" evidence="2">
    <location>
        <begin position="505"/>
        <end position="517"/>
    </location>
</feature>
<feature type="signal peptide" evidence="4">
    <location>
        <begin position="1"/>
        <end position="18"/>
    </location>
</feature>
<evidence type="ECO:0000256" key="2">
    <source>
        <dbReference type="SAM" id="MobiDB-lite"/>
    </source>
</evidence>
<name>A0A1C6X0M3_PLABE</name>
<dbReference type="VEuPathDB" id="PlasmoDB:PBANKA_1306500"/>
<feature type="region of interest" description="Disordered" evidence="2">
    <location>
        <begin position="423"/>
        <end position="517"/>
    </location>
</feature>
<evidence type="ECO:0000313" key="5">
    <source>
        <dbReference type="EMBL" id="SCL96012.1"/>
    </source>
</evidence>
<feature type="coiled-coil region" evidence="1">
    <location>
        <begin position="1553"/>
        <end position="1666"/>
    </location>
</feature>
<feature type="region of interest" description="Disordered" evidence="2">
    <location>
        <begin position="595"/>
        <end position="641"/>
    </location>
</feature>
<dbReference type="PANTHER" id="PTHR10068">
    <property type="entry name" value="BONE MARROW PROTEOGLYCAN"/>
    <property type="match status" value="1"/>
</dbReference>
<feature type="region of interest" description="Disordered" evidence="2">
    <location>
        <begin position="1513"/>
        <end position="1532"/>
    </location>
</feature>
<proteinExistence type="predicted"/>
<feature type="region of interest" description="Disordered" evidence="2">
    <location>
        <begin position="1422"/>
        <end position="1443"/>
    </location>
</feature>
<keyword evidence="4" id="KW-0732">Signal</keyword>
<accession>A0A1C6X0M3</accession>
<evidence type="ECO:0000256" key="1">
    <source>
        <dbReference type="SAM" id="Coils"/>
    </source>
</evidence>
<keyword evidence="3" id="KW-1133">Transmembrane helix</keyword>
<dbReference type="Proteomes" id="UP000516480">
    <property type="component" value="Chromosome 13"/>
</dbReference>
<feature type="chain" id="PRO_5008750231" evidence="4">
    <location>
        <begin position="19"/>
        <end position="1944"/>
    </location>
</feature>
<feature type="compositionally biased region" description="Basic and acidic residues" evidence="2">
    <location>
        <begin position="1428"/>
        <end position="1443"/>
    </location>
</feature>
<feature type="compositionally biased region" description="Basic and acidic residues" evidence="2">
    <location>
        <begin position="462"/>
        <end position="504"/>
    </location>
</feature>